<proteinExistence type="predicted"/>
<organism evidence="1 2">
    <name type="scientific">Saprospira grandis (strain Lewin)</name>
    <dbReference type="NCBI Taxonomy" id="984262"/>
    <lineage>
        <taxon>Bacteria</taxon>
        <taxon>Pseudomonadati</taxon>
        <taxon>Bacteroidota</taxon>
        <taxon>Saprospiria</taxon>
        <taxon>Saprospirales</taxon>
        <taxon>Saprospiraceae</taxon>
        <taxon>Saprospira</taxon>
    </lineage>
</organism>
<protein>
    <submittedName>
        <fullName evidence="1">Uncharacterized protein</fullName>
    </submittedName>
</protein>
<dbReference type="KEGG" id="sgn:SGRA_2755"/>
<reference evidence="1 2" key="1">
    <citation type="journal article" date="2012" name="Stand. Genomic Sci.">
        <title>Complete genome sequencing and analysis of Saprospira grandis str. Lewin, a predatory marine bacterium.</title>
        <authorList>
            <person name="Saw J.H."/>
            <person name="Yuryev A."/>
            <person name="Kanbe M."/>
            <person name="Hou S."/>
            <person name="Young A.G."/>
            <person name="Aizawa S."/>
            <person name="Alam M."/>
        </authorList>
    </citation>
    <scope>NUCLEOTIDE SEQUENCE [LARGE SCALE GENOMIC DNA]</scope>
    <source>
        <strain evidence="1 2">Lewin</strain>
    </source>
</reference>
<keyword evidence="2" id="KW-1185">Reference proteome</keyword>
<dbReference type="EMBL" id="CP002831">
    <property type="protein sequence ID" value="AFC25483.1"/>
    <property type="molecule type" value="Genomic_DNA"/>
</dbReference>
<dbReference type="Proteomes" id="UP000007519">
    <property type="component" value="Chromosome"/>
</dbReference>
<dbReference type="HOGENOM" id="CLU_1282472_0_0_10"/>
<dbReference type="STRING" id="984262.SGRA_2755"/>
<dbReference type="AlphaFoldDB" id="H6LA15"/>
<sequence length="179" mass="20707">MPAARALKSNRAKSFEAYCFFEGDDPQNQLDSLAAAAWWAQMQQEEGWHQAKNLLKEKGGGPLGAEWNANTDLYVLLRFPADYNGDFRLSYGTLEQDFKGEPYRQAEGLLLFRLPQEIWAMKASQQPQPKDYPLLFSEEEMQAHAEDPAIFRAAEFLPIRIYYKGELFRSFYLRFAYGE</sequence>
<evidence type="ECO:0000313" key="2">
    <source>
        <dbReference type="Proteomes" id="UP000007519"/>
    </source>
</evidence>
<accession>H6LA15</accession>
<gene>
    <name evidence="1" type="ordered locus">SGRA_2755</name>
</gene>
<evidence type="ECO:0000313" key="1">
    <source>
        <dbReference type="EMBL" id="AFC25483.1"/>
    </source>
</evidence>
<name>H6LA15_SAPGL</name>